<organism evidence="2 4">
    <name type="scientific">Clostridium butyricum</name>
    <dbReference type="NCBI Taxonomy" id="1492"/>
    <lineage>
        <taxon>Bacteria</taxon>
        <taxon>Bacillati</taxon>
        <taxon>Bacillota</taxon>
        <taxon>Clostridia</taxon>
        <taxon>Eubacteriales</taxon>
        <taxon>Clostridiaceae</taxon>
        <taxon>Clostridium</taxon>
    </lineage>
</organism>
<dbReference type="Pfam" id="PF18892">
    <property type="entry name" value="DUF5651"/>
    <property type="match status" value="1"/>
</dbReference>
<dbReference type="Proteomes" id="UP000515243">
    <property type="component" value="Chromosome 1"/>
</dbReference>
<protein>
    <recommendedName>
        <fullName evidence="1">DUF5651 domain-containing protein</fullName>
    </recommendedName>
</protein>
<dbReference type="RefSeq" id="WP_035765135.1">
    <property type="nucleotide sequence ID" value="NZ_AP019716.1"/>
</dbReference>
<evidence type="ECO:0000313" key="3">
    <source>
        <dbReference type="EMBL" id="QMW90551.1"/>
    </source>
</evidence>
<sequence>MGNLKRAYLTSEEKNFYMISKAYVQYCDGLRGLDVHTNNPVWEDWKDRGMLTGTMQKNIKMTYTYLKKFCYELEENLSATEMERLNKQLNKFDYKLVDDFTVKKLLRDIGNNIKYAVIEREKLEPVLQDIAAVRCVGCTANYEKCPLYKMLDDISIPYVKECPTCPYACELSEYTEDELKNIERMREIIHKRKSVAKEFNRKIEYEDKKSKSKKRK</sequence>
<name>A0A6L9ENL4_CLOBU</name>
<feature type="domain" description="DUF5651" evidence="1">
    <location>
        <begin position="119"/>
        <end position="168"/>
    </location>
</feature>
<gene>
    <name evidence="3" type="ORF">FF104_06140</name>
    <name evidence="2" type="ORF">GND98_009335</name>
</gene>
<reference evidence="2 4" key="2">
    <citation type="submission" date="2020-01" db="EMBL/GenBank/DDBJ databases">
        <title>Genome sequence of a 1,3-propanediol producer, Clostridium butyricum S3.</title>
        <authorList>
            <person name="Zhou J."/>
        </authorList>
    </citation>
    <scope>NUCLEOTIDE SEQUENCE [LARGE SCALE GENOMIC DNA]</scope>
    <source>
        <strain evidence="2 4">S3</strain>
    </source>
</reference>
<proteinExistence type="predicted"/>
<dbReference type="GeneID" id="92943728"/>
<dbReference type="Proteomes" id="UP000474042">
    <property type="component" value="Unassembled WGS sequence"/>
</dbReference>
<accession>A0A6L9ENL4</accession>
<dbReference type="AlphaFoldDB" id="A0A6L9ENL4"/>
<evidence type="ECO:0000313" key="2">
    <source>
        <dbReference type="EMBL" id="NAS18068.1"/>
    </source>
</evidence>
<evidence type="ECO:0000313" key="4">
    <source>
        <dbReference type="Proteomes" id="UP000474042"/>
    </source>
</evidence>
<evidence type="ECO:0000259" key="1">
    <source>
        <dbReference type="Pfam" id="PF18892"/>
    </source>
</evidence>
<dbReference type="EMBL" id="WOFV02000025">
    <property type="protein sequence ID" value="NAS18068.1"/>
    <property type="molecule type" value="Genomic_DNA"/>
</dbReference>
<dbReference type="InterPro" id="IPR043711">
    <property type="entry name" value="DUF5651"/>
</dbReference>
<dbReference type="EMBL" id="CP040626">
    <property type="protein sequence ID" value="QMW90551.1"/>
    <property type="molecule type" value="Genomic_DNA"/>
</dbReference>
<reference evidence="3 5" key="1">
    <citation type="submission" date="2019-05" db="EMBL/GenBank/DDBJ databases">
        <authorList>
            <person name="Schori C."/>
            <person name="Ahrens C."/>
        </authorList>
    </citation>
    <scope>NUCLEOTIDE SEQUENCE [LARGE SCALE GENOMIC DNA]</scope>
    <source>
        <strain evidence="3 5">DSM 10702</strain>
    </source>
</reference>
<evidence type="ECO:0000313" key="5">
    <source>
        <dbReference type="Proteomes" id="UP000515243"/>
    </source>
</evidence>